<dbReference type="SUPFAM" id="SSF46785">
    <property type="entry name" value="Winged helix' DNA-binding domain"/>
    <property type="match status" value="1"/>
</dbReference>
<gene>
    <name evidence="2" type="ORF">C1I98_26450</name>
</gene>
<dbReference type="PANTHER" id="PTHR33169:SF13">
    <property type="entry name" value="PADR-FAMILY TRANSCRIPTIONAL REGULATOR"/>
    <property type="match status" value="1"/>
</dbReference>
<accession>A0A2W2FM64</accession>
<dbReference type="PANTHER" id="PTHR33169">
    <property type="entry name" value="PADR-FAMILY TRANSCRIPTIONAL REGULATOR"/>
    <property type="match status" value="1"/>
</dbReference>
<dbReference type="InterPro" id="IPR052509">
    <property type="entry name" value="Metal_resp_DNA-bind_regulator"/>
</dbReference>
<dbReference type="EMBL" id="POUA01000252">
    <property type="protein sequence ID" value="PZG36783.1"/>
    <property type="molecule type" value="Genomic_DNA"/>
</dbReference>
<dbReference type="Gene3D" id="1.10.10.10">
    <property type="entry name" value="Winged helix-like DNA-binding domain superfamily/Winged helix DNA-binding domain"/>
    <property type="match status" value="1"/>
</dbReference>
<dbReference type="Proteomes" id="UP000248544">
    <property type="component" value="Unassembled WGS sequence"/>
</dbReference>
<dbReference type="Pfam" id="PF03551">
    <property type="entry name" value="PadR"/>
    <property type="match status" value="1"/>
</dbReference>
<evidence type="ECO:0000313" key="3">
    <source>
        <dbReference type="Proteomes" id="UP000248544"/>
    </source>
</evidence>
<dbReference type="InterPro" id="IPR005149">
    <property type="entry name" value="Tscrpt_reg_PadR_N"/>
</dbReference>
<evidence type="ECO:0000259" key="1">
    <source>
        <dbReference type="Pfam" id="PF03551"/>
    </source>
</evidence>
<feature type="domain" description="Transcription regulator PadR N-terminal" evidence="1">
    <location>
        <begin position="15"/>
        <end position="85"/>
    </location>
</feature>
<dbReference type="InterPro" id="IPR036390">
    <property type="entry name" value="WH_DNA-bd_sf"/>
</dbReference>
<sequence>MAKKSLPVSESTYFILAALLDGPLHGHGIIKHVLGMSEGRVKLPVGTLYGALDRLAGGGLIAVEREEVVDGRPRRYFRLTDDGTRLVLTEAERMRQAASVVTGRALPGSAFVPLTSPAAAGLALGRRPVWRPALT</sequence>
<reference evidence="2 3" key="1">
    <citation type="submission" date="2018-01" db="EMBL/GenBank/DDBJ databases">
        <title>Draft genome sequence of Sphaerisporangium sp. 7K107.</title>
        <authorList>
            <person name="Sahin N."/>
            <person name="Saygin H."/>
            <person name="Ay H."/>
        </authorList>
    </citation>
    <scope>NUCLEOTIDE SEQUENCE [LARGE SCALE GENOMIC DNA]</scope>
    <source>
        <strain evidence="2 3">7K107</strain>
    </source>
</reference>
<dbReference type="AlphaFoldDB" id="A0A2W2FM64"/>
<dbReference type="InterPro" id="IPR036388">
    <property type="entry name" value="WH-like_DNA-bd_sf"/>
</dbReference>
<keyword evidence="3" id="KW-1185">Reference proteome</keyword>
<proteinExistence type="predicted"/>
<evidence type="ECO:0000313" key="2">
    <source>
        <dbReference type="EMBL" id="PZG36783.1"/>
    </source>
</evidence>
<protein>
    <submittedName>
        <fullName evidence="2">PadR family transcriptional regulator</fullName>
    </submittedName>
</protein>
<organism evidence="2 3">
    <name type="scientific">Spongiactinospora gelatinilytica</name>
    <dbReference type="NCBI Taxonomy" id="2666298"/>
    <lineage>
        <taxon>Bacteria</taxon>
        <taxon>Bacillati</taxon>
        <taxon>Actinomycetota</taxon>
        <taxon>Actinomycetes</taxon>
        <taxon>Streptosporangiales</taxon>
        <taxon>Streptosporangiaceae</taxon>
        <taxon>Spongiactinospora</taxon>
    </lineage>
</organism>
<comment type="caution">
    <text evidence="2">The sequence shown here is derived from an EMBL/GenBank/DDBJ whole genome shotgun (WGS) entry which is preliminary data.</text>
</comment>
<name>A0A2W2FM64_9ACTN</name>
<dbReference type="RefSeq" id="WP_111170146.1">
    <property type="nucleotide sequence ID" value="NZ_POUA01000252.1"/>
</dbReference>